<dbReference type="EMBL" id="MU864943">
    <property type="protein sequence ID" value="KAK4465023.1"/>
    <property type="molecule type" value="Genomic_DNA"/>
</dbReference>
<feature type="region of interest" description="Disordered" evidence="1">
    <location>
        <begin position="411"/>
        <end position="456"/>
    </location>
</feature>
<feature type="region of interest" description="Disordered" evidence="1">
    <location>
        <begin position="345"/>
        <end position="377"/>
    </location>
</feature>
<gene>
    <name evidence="2" type="ORF">QBC42DRAFT_262341</name>
</gene>
<keyword evidence="3" id="KW-1185">Reference proteome</keyword>
<accession>A0AAV9HXC1</accession>
<evidence type="ECO:0000313" key="2">
    <source>
        <dbReference type="EMBL" id="KAK4465023.1"/>
    </source>
</evidence>
<organism evidence="2 3">
    <name type="scientific">Cladorrhinum samala</name>
    <dbReference type="NCBI Taxonomy" id="585594"/>
    <lineage>
        <taxon>Eukaryota</taxon>
        <taxon>Fungi</taxon>
        <taxon>Dikarya</taxon>
        <taxon>Ascomycota</taxon>
        <taxon>Pezizomycotina</taxon>
        <taxon>Sordariomycetes</taxon>
        <taxon>Sordariomycetidae</taxon>
        <taxon>Sordariales</taxon>
        <taxon>Podosporaceae</taxon>
        <taxon>Cladorrhinum</taxon>
    </lineage>
</organism>
<reference evidence="2" key="2">
    <citation type="submission" date="2023-06" db="EMBL/GenBank/DDBJ databases">
        <authorList>
            <consortium name="Lawrence Berkeley National Laboratory"/>
            <person name="Mondo S.J."/>
            <person name="Hensen N."/>
            <person name="Bonometti L."/>
            <person name="Westerberg I."/>
            <person name="Brannstrom I.O."/>
            <person name="Guillou S."/>
            <person name="Cros-Aarteil S."/>
            <person name="Calhoun S."/>
            <person name="Haridas S."/>
            <person name="Kuo A."/>
            <person name="Pangilinan J."/>
            <person name="Riley R."/>
            <person name="Labutti K."/>
            <person name="Andreopoulos B."/>
            <person name="Lipzen A."/>
            <person name="Chen C."/>
            <person name="Yanf M."/>
            <person name="Daum C."/>
            <person name="Ng V."/>
            <person name="Clum A."/>
            <person name="Steindorff A."/>
            <person name="Ohm R."/>
            <person name="Martin F."/>
            <person name="Silar P."/>
            <person name="Natvig D."/>
            <person name="Lalanne C."/>
            <person name="Gautier V."/>
            <person name="Ament-Velasquez S.L."/>
            <person name="Kruys A."/>
            <person name="Hutchinson M.I."/>
            <person name="Powell A.J."/>
            <person name="Barry K."/>
            <person name="Miller A.N."/>
            <person name="Grigoriev I.V."/>
            <person name="Debuchy R."/>
            <person name="Gladieux P."/>
            <person name="Thoren M.H."/>
            <person name="Johannesson H."/>
        </authorList>
    </citation>
    <scope>NUCLEOTIDE SEQUENCE</scope>
    <source>
        <strain evidence="2">PSN324</strain>
    </source>
</reference>
<dbReference type="Proteomes" id="UP001321749">
    <property type="component" value="Unassembled WGS sequence"/>
</dbReference>
<protein>
    <submittedName>
        <fullName evidence="2">Uncharacterized protein</fullName>
    </submittedName>
</protein>
<comment type="caution">
    <text evidence="2">The sequence shown here is derived from an EMBL/GenBank/DDBJ whole genome shotgun (WGS) entry which is preliminary data.</text>
</comment>
<evidence type="ECO:0000256" key="1">
    <source>
        <dbReference type="SAM" id="MobiDB-lite"/>
    </source>
</evidence>
<reference evidence="2" key="1">
    <citation type="journal article" date="2023" name="Mol. Phylogenet. Evol.">
        <title>Genome-scale phylogeny and comparative genomics of the fungal order Sordariales.</title>
        <authorList>
            <person name="Hensen N."/>
            <person name="Bonometti L."/>
            <person name="Westerberg I."/>
            <person name="Brannstrom I.O."/>
            <person name="Guillou S."/>
            <person name="Cros-Aarteil S."/>
            <person name="Calhoun S."/>
            <person name="Haridas S."/>
            <person name="Kuo A."/>
            <person name="Mondo S."/>
            <person name="Pangilinan J."/>
            <person name="Riley R."/>
            <person name="LaButti K."/>
            <person name="Andreopoulos B."/>
            <person name="Lipzen A."/>
            <person name="Chen C."/>
            <person name="Yan M."/>
            <person name="Daum C."/>
            <person name="Ng V."/>
            <person name="Clum A."/>
            <person name="Steindorff A."/>
            <person name="Ohm R.A."/>
            <person name="Martin F."/>
            <person name="Silar P."/>
            <person name="Natvig D.O."/>
            <person name="Lalanne C."/>
            <person name="Gautier V."/>
            <person name="Ament-Velasquez S.L."/>
            <person name="Kruys A."/>
            <person name="Hutchinson M.I."/>
            <person name="Powell A.J."/>
            <person name="Barry K."/>
            <person name="Miller A.N."/>
            <person name="Grigoriev I.V."/>
            <person name="Debuchy R."/>
            <person name="Gladieux P."/>
            <person name="Hiltunen Thoren M."/>
            <person name="Johannesson H."/>
        </authorList>
    </citation>
    <scope>NUCLEOTIDE SEQUENCE</scope>
    <source>
        <strain evidence="2">PSN324</strain>
    </source>
</reference>
<name>A0AAV9HXC1_9PEZI</name>
<proteinExistence type="predicted"/>
<sequence length="643" mass="72233">MRTFAGVDLPAFERFKVDFRTTAYACRMLLCPRASAGFDSEEQLLEHEASHLRIICKVAGCQYPTFSSKQALAQHQAKFHPTDTATPRLKAIRRLQSRLAPSMSLRESYQSHKETGRELVGQAPGLDEPRLSASREIDMAGLPAKADQKEVNRYAHRITEAILNLSKHYHGQEDIGALWFELRQAIQEPRLAHLTDPSLWEPVRRVFLESSFEAACWTALVDLVCKRLTHPPDLIAFLKSLSRALPNYEENRAIWGALLIGLPPAARLDPQLWQLLGGRMKLETRTNFGVLGLGFLISCIPKDNRQVPMLCEAIKTGIPELSSYTARLMNHLGNRDAVVIVIDDSDDEMSSDPATQPSNSERRDAGPETSTNKEYGDLRAVIDQAEAIWKKYQCEVEPKLPLLNKFSGKAKNVPNMDQASDGSGSASNMTTNSHLQNGEPSSGSEPDPIGRNIDTSRETTDWLRRWAAKQERSSDAHAGLCTLSEELEKAPRDVKETVLFWGRLGAQAVRLPASCHLPASWIALCYRAVPDEATKNEQFWTMFFLSLPRIQHPVAGVWKALLDEVRNHRDLWDERFWREIGRKIPNNQATFTVWVDVFAAVLNHTRSHPALWDAFERGVPAMADLVEAIKDVLVIRNLVSTTP</sequence>
<evidence type="ECO:0000313" key="3">
    <source>
        <dbReference type="Proteomes" id="UP001321749"/>
    </source>
</evidence>
<feature type="compositionally biased region" description="Polar residues" evidence="1">
    <location>
        <begin position="415"/>
        <end position="444"/>
    </location>
</feature>
<dbReference type="AlphaFoldDB" id="A0AAV9HXC1"/>